<evidence type="ECO:0000259" key="2">
    <source>
        <dbReference type="PROSITE" id="PS50190"/>
    </source>
</evidence>
<dbReference type="InterPro" id="IPR041681">
    <property type="entry name" value="PH_9"/>
</dbReference>
<organism evidence="3 4">
    <name type="scientific">Pseudopithomyces chartarum</name>
    <dbReference type="NCBI Taxonomy" id="1892770"/>
    <lineage>
        <taxon>Eukaryota</taxon>
        <taxon>Fungi</taxon>
        <taxon>Dikarya</taxon>
        <taxon>Ascomycota</taxon>
        <taxon>Pezizomycotina</taxon>
        <taxon>Dothideomycetes</taxon>
        <taxon>Pleosporomycetidae</taxon>
        <taxon>Pleosporales</taxon>
        <taxon>Massarineae</taxon>
        <taxon>Didymosphaeriaceae</taxon>
        <taxon>Pseudopithomyces</taxon>
    </lineage>
</organism>
<evidence type="ECO:0000313" key="4">
    <source>
        <dbReference type="Proteomes" id="UP001280581"/>
    </source>
</evidence>
<feature type="compositionally biased region" description="Polar residues" evidence="1">
    <location>
        <begin position="1113"/>
        <end position="1143"/>
    </location>
</feature>
<feature type="compositionally biased region" description="Polar residues" evidence="1">
    <location>
        <begin position="716"/>
        <end position="732"/>
    </location>
</feature>
<dbReference type="EMBL" id="WVTA01000009">
    <property type="protein sequence ID" value="KAK3207534.1"/>
    <property type="molecule type" value="Genomic_DNA"/>
</dbReference>
<dbReference type="SUPFAM" id="SSF48425">
    <property type="entry name" value="Sec7 domain"/>
    <property type="match status" value="1"/>
</dbReference>
<feature type="region of interest" description="Disordered" evidence="1">
    <location>
        <begin position="1113"/>
        <end position="1145"/>
    </location>
</feature>
<dbReference type="Pfam" id="PF15410">
    <property type="entry name" value="PH_9"/>
    <property type="match status" value="1"/>
</dbReference>
<gene>
    <name evidence="3" type="ORF">GRF29_103g1309072</name>
</gene>
<dbReference type="GO" id="GO:0032012">
    <property type="term" value="P:regulation of ARF protein signal transduction"/>
    <property type="evidence" value="ECO:0007669"/>
    <property type="project" value="InterPro"/>
</dbReference>
<feature type="compositionally biased region" description="Polar residues" evidence="1">
    <location>
        <begin position="686"/>
        <end position="703"/>
    </location>
</feature>
<evidence type="ECO:0000256" key="1">
    <source>
        <dbReference type="SAM" id="MobiDB-lite"/>
    </source>
</evidence>
<feature type="compositionally biased region" description="Polar residues" evidence="1">
    <location>
        <begin position="14"/>
        <end position="27"/>
    </location>
</feature>
<feature type="compositionally biased region" description="Polar residues" evidence="1">
    <location>
        <begin position="495"/>
        <end position="512"/>
    </location>
</feature>
<dbReference type="Pfam" id="PF01369">
    <property type="entry name" value="Sec7"/>
    <property type="match status" value="1"/>
</dbReference>
<dbReference type="SUPFAM" id="SSF50729">
    <property type="entry name" value="PH domain-like"/>
    <property type="match status" value="1"/>
</dbReference>
<feature type="region of interest" description="Disordered" evidence="1">
    <location>
        <begin position="185"/>
        <end position="233"/>
    </location>
</feature>
<dbReference type="GO" id="GO:0005085">
    <property type="term" value="F:guanyl-nucleotide exchange factor activity"/>
    <property type="evidence" value="ECO:0007669"/>
    <property type="project" value="InterPro"/>
</dbReference>
<proteinExistence type="predicted"/>
<feature type="compositionally biased region" description="Basic and acidic residues" evidence="1">
    <location>
        <begin position="34"/>
        <end position="43"/>
    </location>
</feature>
<feature type="compositionally biased region" description="Low complexity" evidence="1">
    <location>
        <begin position="1422"/>
        <end position="1432"/>
    </location>
</feature>
<accession>A0AAN6LYA0</accession>
<feature type="region of interest" description="Disordered" evidence="1">
    <location>
        <begin position="247"/>
        <end position="319"/>
    </location>
</feature>
<dbReference type="Gene3D" id="1.10.1000.11">
    <property type="entry name" value="Arf Nucleotide-binding Site Opener,domain 2"/>
    <property type="match status" value="1"/>
</dbReference>
<dbReference type="PROSITE" id="PS50190">
    <property type="entry name" value="SEC7"/>
    <property type="match status" value="1"/>
</dbReference>
<feature type="compositionally biased region" description="Basic and acidic residues" evidence="1">
    <location>
        <begin position="1"/>
        <end position="13"/>
    </location>
</feature>
<feature type="region of interest" description="Disordered" evidence="1">
    <location>
        <begin position="553"/>
        <end position="578"/>
    </location>
</feature>
<evidence type="ECO:0000313" key="3">
    <source>
        <dbReference type="EMBL" id="KAK3207534.1"/>
    </source>
</evidence>
<feature type="region of interest" description="Disordered" evidence="1">
    <location>
        <begin position="972"/>
        <end position="1040"/>
    </location>
</feature>
<comment type="caution">
    <text evidence="3">The sequence shown here is derived from an EMBL/GenBank/DDBJ whole genome shotgun (WGS) entry which is preliminary data.</text>
</comment>
<dbReference type="PANTHER" id="PTHR10663:SF373">
    <property type="entry name" value="PH AND SEC7 DOMAIN-CONTAINING PROTEIN C11E3.11C"/>
    <property type="match status" value="1"/>
</dbReference>
<keyword evidence="4" id="KW-1185">Reference proteome</keyword>
<feature type="region of interest" description="Disordered" evidence="1">
    <location>
        <begin position="1"/>
        <end position="62"/>
    </location>
</feature>
<dbReference type="Gene3D" id="2.30.29.30">
    <property type="entry name" value="Pleckstrin-homology domain (PH domain)/Phosphotyrosine-binding domain (PTB)"/>
    <property type="match status" value="1"/>
</dbReference>
<name>A0AAN6LYA0_9PLEO</name>
<dbReference type="InterPro" id="IPR035999">
    <property type="entry name" value="Sec7_dom_sf"/>
</dbReference>
<protein>
    <recommendedName>
        <fullName evidence="2">SEC7 domain-containing protein</fullName>
    </recommendedName>
</protein>
<feature type="compositionally biased region" description="Basic residues" evidence="1">
    <location>
        <begin position="468"/>
        <end position="480"/>
    </location>
</feature>
<reference evidence="3 4" key="1">
    <citation type="submission" date="2021-02" db="EMBL/GenBank/DDBJ databases">
        <title>Genome assembly of Pseudopithomyces chartarum.</title>
        <authorList>
            <person name="Jauregui R."/>
            <person name="Singh J."/>
            <person name="Voisey C."/>
        </authorList>
    </citation>
    <scope>NUCLEOTIDE SEQUENCE [LARGE SCALE GENOMIC DNA]</scope>
    <source>
        <strain evidence="3 4">AGR01</strain>
    </source>
</reference>
<feature type="region of interest" description="Disordered" evidence="1">
    <location>
        <begin position="1412"/>
        <end position="1456"/>
    </location>
</feature>
<feature type="compositionally biased region" description="Low complexity" evidence="1">
    <location>
        <begin position="158"/>
        <end position="168"/>
    </location>
</feature>
<dbReference type="Proteomes" id="UP001280581">
    <property type="component" value="Unassembled WGS sequence"/>
</dbReference>
<feature type="compositionally biased region" description="Polar residues" evidence="1">
    <location>
        <begin position="391"/>
        <end position="413"/>
    </location>
</feature>
<feature type="region of interest" description="Disordered" evidence="1">
    <location>
        <begin position="1553"/>
        <end position="1584"/>
    </location>
</feature>
<dbReference type="InterPro" id="IPR011993">
    <property type="entry name" value="PH-like_dom_sf"/>
</dbReference>
<dbReference type="PANTHER" id="PTHR10663">
    <property type="entry name" value="GUANYL-NUCLEOTIDE EXCHANGE FACTOR"/>
    <property type="match status" value="1"/>
</dbReference>
<feature type="compositionally biased region" description="Basic and acidic residues" evidence="1">
    <location>
        <begin position="52"/>
        <end position="62"/>
    </location>
</feature>
<feature type="compositionally biased region" description="Basic residues" evidence="1">
    <location>
        <begin position="1022"/>
        <end position="1032"/>
    </location>
</feature>
<feature type="region of interest" description="Disordered" evidence="1">
    <location>
        <begin position="620"/>
        <end position="792"/>
    </location>
</feature>
<feature type="compositionally biased region" description="Polar residues" evidence="1">
    <location>
        <begin position="421"/>
        <end position="455"/>
    </location>
</feature>
<dbReference type="SMART" id="SM00222">
    <property type="entry name" value="Sec7"/>
    <property type="match status" value="1"/>
</dbReference>
<feature type="compositionally biased region" description="Low complexity" evidence="1">
    <location>
        <begin position="767"/>
        <end position="786"/>
    </location>
</feature>
<feature type="region of interest" description="Disordered" evidence="1">
    <location>
        <begin position="122"/>
        <end position="172"/>
    </location>
</feature>
<feature type="compositionally biased region" description="Polar residues" evidence="1">
    <location>
        <begin position="974"/>
        <end position="993"/>
    </location>
</feature>
<feature type="region of interest" description="Disordered" evidence="1">
    <location>
        <begin position="387"/>
        <end position="512"/>
    </location>
</feature>
<sequence length="1584" mass="174238">MAHFNRDRAREGSRASTPTGPSRTHGTSAAMRTLDTRLKHPETFFDDATPVDNRRSDASQHDVLRDSHDLSFADGTRDSVVDNMLLSLDQLPLSSFPAALYSNYDDDNLFFTDSTYASPQAARHRGHTYTSSQSSDYDLHADDPTSRFPTHNLRGRRSNSSNNIPSNMSRRESFRGAWADPRQTNEHVLPAGHMRGGKKGSKSSAASSIDFGKGATGNHRVGLGRRSISFDHGNMSSRMVPLRAESNRPTYSSYHPDYDAAPQPTIPAGPRRLQEPHSPVAHPAQPTYAPPQAPAPRRKNSVRSATSYRTLRKNKSQPDHNMRLQAQEFVNAANLRDLPPIPTYEHPPAPSPNVATRKHTLVPLAPVPVPKERPGFFRRVFGGGLPKSIPPVSNSSTNSNGSHLTGSPASSTHRPADVDSVYSQGRPRTTPHGSNHITSQVKASASRPPQTAGSAQTKTQQPPQPTLAKKHSSFFRRRKKSVTEAPPQPAVPHVFQNQQRLEDSQPQMSPGVSSLRRVMDPYLGDIASPVKQYHNARDTTPEVDDRLEEEQLNGFSPGYKPHKDATVRSVKPGSRDDEDVPAALRQEQLMAEHAASTSNPKLKLKMKARKSKIITTQEDTFLADSSSCNEDRSGRATPSGQPSTFGDVDETSRPASSPTALEFPRPPNSRSQSDRSVMRPSELLEPSTSSVNALTPSPSQSASEVDAEEDGWILTEPSQKQEQAATRQPSTGRSRRVWLEPTSSEERLAGDEADDLTLPLEGARSAPTPSEQELPTSPPETTSTPTHDLARPPARIPTLQVETQDSQVMPAIVEHRVRDADPSDADRERALRIFSGDDPSVQKGTAAAVLGDVTAVATQIRKAFMELFDWTGLNVLAAMRDLCGKLVLKAETQQVDRILMSLSDRWCECNPNHGFKAIDVVHTICYSILLLNTDLHVADIESRMTRNQFVKNTLPTVVRVCKDALKDAAEETLRPQSTQFRRGSLPWNNPWNNDRSEPSSPGIENPSVPADTAEEPLENRRARSRLSLRPPHRSGSEGVLLDPSVSEANLLVGSPYTGAMKGWEFHIETVLKEFYDSIRKQRLPLHGAPPPQIHEQPSSNSLFVSGMLRRTPSVLSKTPSDNMSYRGRSQTDFRSTGKSWNAKTRSRPRLYPASTVASSRTSLDDQSVWSPAASSTWSKYSYGKTQTSMSMESLGSHFAHGDYQQAIGFANALSQAIIREEGMTIASDEEFTRVAPLLEDETLELAGAPWAKEGIVKHKRHLEALDKKAKDRTWNECFAVIEKGYVRLFSFNMNAKSMRQKKSRPSTGGVVGGGNWMDNAEAVDSFLLRQTIASALPPPGYSKSRPHVWALSLPNGAVHLFQVGTPDIAREFVSTANYWSARLSKEPLVGGVSSMEYGWGENVVNTALIRPPSNASTHGHVPRPSMASSMRSSMDHATGSVRPRLPGDKVTLNDWSPPTSSMMASNLMEVDQLRALSDYVKNIEDELAGHNELRAPMLIAFSPRHPNAAKAMANWERKSAYLLREIVKFRTYIDSLTAAQALKNKIYAEREANADQIDDVTAEASKPSPAKDHDGASEDLQTIS</sequence>
<feature type="domain" description="SEC7" evidence="2">
    <location>
        <begin position="791"/>
        <end position="983"/>
    </location>
</feature>
<dbReference type="InterPro" id="IPR023394">
    <property type="entry name" value="Sec7_C_sf"/>
</dbReference>
<dbReference type="InterPro" id="IPR000904">
    <property type="entry name" value="Sec7_dom"/>
</dbReference>